<accession>A0A401NJ41</accession>
<evidence type="ECO:0000256" key="1">
    <source>
        <dbReference type="SAM" id="MobiDB-lite"/>
    </source>
</evidence>
<proteinExistence type="predicted"/>
<dbReference type="EMBL" id="BFAA01006316">
    <property type="protein sequence ID" value="GCB60890.1"/>
    <property type="molecule type" value="Genomic_DNA"/>
</dbReference>
<evidence type="ECO:0000313" key="2">
    <source>
        <dbReference type="EMBL" id="GCB60890.1"/>
    </source>
</evidence>
<protein>
    <submittedName>
        <fullName evidence="2">Uncharacterized protein</fullName>
    </submittedName>
</protein>
<dbReference type="AlphaFoldDB" id="A0A401NJ41"/>
<feature type="compositionally biased region" description="Basic and acidic residues" evidence="1">
    <location>
        <begin position="47"/>
        <end position="58"/>
    </location>
</feature>
<reference evidence="2 3" key="1">
    <citation type="journal article" date="2018" name="Nat. Ecol. Evol.">
        <title>Shark genomes provide insights into elasmobranch evolution and the origin of vertebrates.</title>
        <authorList>
            <person name="Hara Y"/>
            <person name="Yamaguchi K"/>
            <person name="Onimaru K"/>
            <person name="Kadota M"/>
            <person name="Koyanagi M"/>
            <person name="Keeley SD"/>
            <person name="Tatsumi K"/>
            <person name="Tanaka K"/>
            <person name="Motone F"/>
            <person name="Kageyama Y"/>
            <person name="Nozu R"/>
            <person name="Adachi N"/>
            <person name="Nishimura O"/>
            <person name="Nakagawa R"/>
            <person name="Tanegashima C"/>
            <person name="Kiyatake I"/>
            <person name="Matsumoto R"/>
            <person name="Murakumo K"/>
            <person name="Nishida K"/>
            <person name="Terakita A"/>
            <person name="Kuratani S"/>
            <person name="Sato K"/>
            <person name="Hyodo S Kuraku.S."/>
        </authorList>
    </citation>
    <scope>NUCLEOTIDE SEQUENCE [LARGE SCALE GENOMIC DNA]</scope>
</reference>
<dbReference type="OrthoDB" id="9943662at2759"/>
<organism evidence="2 3">
    <name type="scientific">Scyliorhinus torazame</name>
    <name type="common">Cloudy catshark</name>
    <name type="synonym">Catulus torazame</name>
    <dbReference type="NCBI Taxonomy" id="75743"/>
    <lineage>
        <taxon>Eukaryota</taxon>
        <taxon>Metazoa</taxon>
        <taxon>Chordata</taxon>
        <taxon>Craniata</taxon>
        <taxon>Vertebrata</taxon>
        <taxon>Chondrichthyes</taxon>
        <taxon>Elasmobranchii</taxon>
        <taxon>Galeomorphii</taxon>
        <taxon>Galeoidea</taxon>
        <taxon>Carcharhiniformes</taxon>
        <taxon>Scyliorhinidae</taxon>
        <taxon>Scyliorhinus</taxon>
    </lineage>
</organism>
<feature type="compositionally biased region" description="Polar residues" evidence="1">
    <location>
        <begin position="111"/>
        <end position="120"/>
    </location>
</feature>
<evidence type="ECO:0000313" key="3">
    <source>
        <dbReference type="Proteomes" id="UP000288216"/>
    </source>
</evidence>
<dbReference type="Proteomes" id="UP000288216">
    <property type="component" value="Unassembled WGS sequence"/>
</dbReference>
<gene>
    <name evidence="2" type="ORF">scyTo_0012815</name>
</gene>
<feature type="region of interest" description="Disordered" evidence="1">
    <location>
        <begin position="25"/>
        <end position="121"/>
    </location>
</feature>
<feature type="compositionally biased region" description="Polar residues" evidence="1">
    <location>
        <begin position="165"/>
        <end position="178"/>
    </location>
</feature>
<name>A0A401NJ41_SCYTO</name>
<dbReference type="STRING" id="75743.A0A401NJ41"/>
<feature type="region of interest" description="Disordered" evidence="1">
    <location>
        <begin position="165"/>
        <end position="185"/>
    </location>
</feature>
<comment type="caution">
    <text evidence="2">The sequence shown here is derived from an EMBL/GenBank/DDBJ whole genome shotgun (WGS) entry which is preliminary data.</text>
</comment>
<keyword evidence="3" id="KW-1185">Reference proteome</keyword>
<sequence length="336" mass="36845">MLSEKDDGTYAQIGANLAHFTQATKCPDSTKTNGNVKGNNSSQHVEIANERDTEERSSRCSYLKLPDGTAQTASFKSPNKAKLGVDSSKDSNANGFRGDSRLTENIPKYSSPPSYNNAVRSGSRKAVTQMEKANGNHENLTPRELNNSQANVLQESTELRTFNHAANSGSADPQTNQKTAKKPKADARYVEVNIPEHSSPDSGIYAIYDVPRSCLCSSMCQGVVWHTSTFQHSPLKRSLSEIGPSAFEPPLEMLQDNKYAVPRPVTFPSHVNYEADFQNLEKSSSKDSGVLSYVDSQLMDLIPEGNEPPLDSKINLENKQRHVADKESTGDTSLFI</sequence>
<feature type="compositionally biased region" description="Polar residues" evidence="1">
    <location>
        <begin position="25"/>
        <end position="44"/>
    </location>
</feature>